<comment type="similarity">
    <text evidence="2 10">Belongs to the glycosyltransferase 31 family.</text>
</comment>
<dbReference type="EMBL" id="KB293867">
    <property type="protein sequence ID" value="ELU15308.1"/>
    <property type="molecule type" value="Genomic_DNA"/>
</dbReference>
<reference evidence="12" key="3">
    <citation type="submission" date="2015-06" db="UniProtKB">
        <authorList>
            <consortium name="EnsemblMetazoa"/>
        </authorList>
    </citation>
    <scope>IDENTIFICATION</scope>
</reference>
<dbReference type="InterPro" id="IPR002659">
    <property type="entry name" value="Glyco_trans_31"/>
</dbReference>
<dbReference type="EnsemblMetazoa" id="CapteT37482">
    <property type="protein sequence ID" value="CapteP37482"/>
    <property type="gene ID" value="CapteG37482"/>
</dbReference>
<reference evidence="13" key="1">
    <citation type="submission" date="2012-12" db="EMBL/GenBank/DDBJ databases">
        <authorList>
            <person name="Hellsten U."/>
            <person name="Grimwood J."/>
            <person name="Chapman J.A."/>
            <person name="Shapiro H."/>
            <person name="Aerts A."/>
            <person name="Otillar R.P."/>
            <person name="Terry A.Y."/>
            <person name="Boore J.L."/>
            <person name="Simakov O."/>
            <person name="Marletaz F."/>
            <person name="Cho S.-J."/>
            <person name="Edsinger-Gonzales E."/>
            <person name="Havlak P."/>
            <person name="Kuo D.-H."/>
            <person name="Larsson T."/>
            <person name="Lv J."/>
            <person name="Arendt D."/>
            <person name="Savage R."/>
            <person name="Osoegawa K."/>
            <person name="de Jong P."/>
            <person name="Lindberg D.R."/>
            <person name="Seaver E.C."/>
            <person name="Weisblat D.A."/>
            <person name="Putnam N.H."/>
            <person name="Grigoriev I.V."/>
            <person name="Rokhsar D.S."/>
        </authorList>
    </citation>
    <scope>NUCLEOTIDE SEQUENCE</scope>
    <source>
        <strain evidence="13">I ESC-2004</strain>
    </source>
</reference>
<dbReference type="Pfam" id="PF01762">
    <property type="entry name" value="Galactosyl_T"/>
    <property type="match status" value="1"/>
</dbReference>
<dbReference type="PANTHER" id="PTHR11214:SF314">
    <property type="entry name" value="HEXOSYLTRANSFERASE"/>
    <property type="match status" value="1"/>
</dbReference>
<protein>
    <recommendedName>
        <fullName evidence="10">Hexosyltransferase</fullName>
        <ecNumber evidence="10">2.4.1.-</ecNumber>
    </recommendedName>
</protein>
<dbReference type="GO" id="GO:0016758">
    <property type="term" value="F:hexosyltransferase activity"/>
    <property type="evidence" value="ECO:0007669"/>
    <property type="project" value="InterPro"/>
</dbReference>
<evidence type="ECO:0000256" key="3">
    <source>
        <dbReference type="ARBA" id="ARBA00022676"/>
    </source>
</evidence>
<evidence type="ECO:0000256" key="9">
    <source>
        <dbReference type="ARBA" id="ARBA00023136"/>
    </source>
</evidence>
<dbReference type="GO" id="GO:0000139">
    <property type="term" value="C:Golgi membrane"/>
    <property type="evidence" value="ECO:0007669"/>
    <property type="project" value="UniProtKB-SubCell"/>
</dbReference>
<evidence type="ECO:0000256" key="7">
    <source>
        <dbReference type="ARBA" id="ARBA00022989"/>
    </source>
</evidence>
<evidence type="ECO:0000256" key="2">
    <source>
        <dbReference type="ARBA" id="ARBA00008661"/>
    </source>
</evidence>
<evidence type="ECO:0000256" key="4">
    <source>
        <dbReference type="ARBA" id="ARBA00022679"/>
    </source>
</evidence>
<dbReference type="GO" id="GO:0006493">
    <property type="term" value="P:protein O-linked glycosylation"/>
    <property type="evidence" value="ECO:0007669"/>
    <property type="project" value="TreeGrafter"/>
</dbReference>
<evidence type="ECO:0000313" key="13">
    <source>
        <dbReference type="Proteomes" id="UP000014760"/>
    </source>
</evidence>
<dbReference type="PANTHER" id="PTHR11214">
    <property type="entry name" value="BETA-1,3-N-ACETYLGLUCOSAMINYLTRANSFERASE"/>
    <property type="match status" value="1"/>
</dbReference>
<dbReference type="EC" id="2.4.1.-" evidence="10"/>
<keyword evidence="5" id="KW-0812">Transmembrane</keyword>
<proteinExistence type="inferred from homology"/>
<keyword evidence="3 10" id="KW-0328">Glycosyltransferase</keyword>
<evidence type="ECO:0000256" key="10">
    <source>
        <dbReference type="RuleBase" id="RU363063"/>
    </source>
</evidence>
<keyword evidence="6" id="KW-0735">Signal-anchor</keyword>
<sequence length="191" mass="21739">FILFAVTSAPQNLKQRTVIRRTWGQRRGVETGGQEVITKTVFFMGMSNNKDVVDLVLLEAGVNRDIVVDDFVDSYTNLTTKSRMLLHWVTKYCNRRNTFIVKLDDDMIVNPAHLTKSIITQPRENALFGAKIGGNKVSRAGRWGISRSQYPFQTLPVYLAGNLYVMSSDVAVKLYKQSVRFHIISMEDVYV</sequence>
<gene>
    <name evidence="11" type="ORF">CAPTEDRAFT_37482</name>
</gene>
<evidence type="ECO:0000256" key="1">
    <source>
        <dbReference type="ARBA" id="ARBA00004323"/>
    </source>
</evidence>
<evidence type="ECO:0000313" key="12">
    <source>
        <dbReference type="EnsemblMetazoa" id="CapteP37482"/>
    </source>
</evidence>
<dbReference type="Gene3D" id="3.90.550.50">
    <property type="match status" value="1"/>
</dbReference>
<comment type="subcellular location">
    <subcellularLocation>
        <location evidence="1 10">Golgi apparatus membrane</location>
        <topology evidence="1 10">Single-pass type II membrane protein</topology>
    </subcellularLocation>
</comment>
<dbReference type="OrthoDB" id="2139606at2759"/>
<dbReference type="STRING" id="283909.R7V8Y6"/>
<keyword evidence="8 10" id="KW-0333">Golgi apparatus</keyword>
<name>R7V8Y6_CAPTE</name>
<keyword evidence="13" id="KW-1185">Reference proteome</keyword>
<dbReference type="EMBL" id="AMQN01004584">
    <property type="status" value="NOT_ANNOTATED_CDS"/>
    <property type="molecule type" value="Genomic_DNA"/>
</dbReference>
<keyword evidence="9" id="KW-0472">Membrane</keyword>
<evidence type="ECO:0000313" key="11">
    <source>
        <dbReference type="EMBL" id="ELU15308.1"/>
    </source>
</evidence>
<feature type="non-terminal residue" evidence="11">
    <location>
        <position position="191"/>
    </location>
</feature>
<evidence type="ECO:0000256" key="5">
    <source>
        <dbReference type="ARBA" id="ARBA00022692"/>
    </source>
</evidence>
<reference evidence="11 13" key="2">
    <citation type="journal article" date="2013" name="Nature">
        <title>Insights into bilaterian evolution from three spiralian genomes.</title>
        <authorList>
            <person name="Simakov O."/>
            <person name="Marletaz F."/>
            <person name="Cho S.J."/>
            <person name="Edsinger-Gonzales E."/>
            <person name="Havlak P."/>
            <person name="Hellsten U."/>
            <person name="Kuo D.H."/>
            <person name="Larsson T."/>
            <person name="Lv J."/>
            <person name="Arendt D."/>
            <person name="Savage R."/>
            <person name="Osoegawa K."/>
            <person name="de Jong P."/>
            <person name="Grimwood J."/>
            <person name="Chapman J.A."/>
            <person name="Shapiro H."/>
            <person name="Aerts A."/>
            <person name="Otillar R.P."/>
            <person name="Terry A.Y."/>
            <person name="Boore J.L."/>
            <person name="Grigoriev I.V."/>
            <person name="Lindberg D.R."/>
            <person name="Seaver E.C."/>
            <person name="Weisblat D.A."/>
            <person name="Putnam N.H."/>
            <person name="Rokhsar D.S."/>
        </authorList>
    </citation>
    <scope>NUCLEOTIDE SEQUENCE</scope>
    <source>
        <strain evidence="11 13">I ESC-2004</strain>
    </source>
</reference>
<feature type="non-terminal residue" evidence="11">
    <location>
        <position position="1"/>
    </location>
</feature>
<organism evidence="11">
    <name type="scientific">Capitella teleta</name>
    <name type="common">Polychaete worm</name>
    <dbReference type="NCBI Taxonomy" id="283909"/>
    <lineage>
        <taxon>Eukaryota</taxon>
        <taxon>Metazoa</taxon>
        <taxon>Spiralia</taxon>
        <taxon>Lophotrochozoa</taxon>
        <taxon>Annelida</taxon>
        <taxon>Polychaeta</taxon>
        <taxon>Sedentaria</taxon>
        <taxon>Scolecida</taxon>
        <taxon>Capitellidae</taxon>
        <taxon>Capitella</taxon>
    </lineage>
</organism>
<dbReference type="Proteomes" id="UP000014760">
    <property type="component" value="Unassembled WGS sequence"/>
</dbReference>
<dbReference type="HOGENOM" id="CLU_036849_6_0_1"/>
<keyword evidence="7" id="KW-1133">Transmembrane helix</keyword>
<evidence type="ECO:0000256" key="8">
    <source>
        <dbReference type="ARBA" id="ARBA00023034"/>
    </source>
</evidence>
<accession>R7V8Y6</accession>
<keyword evidence="4" id="KW-0808">Transferase</keyword>
<dbReference type="AlphaFoldDB" id="R7V8Y6"/>
<evidence type="ECO:0000256" key="6">
    <source>
        <dbReference type="ARBA" id="ARBA00022968"/>
    </source>
</evidence>
<dbReference type="OMA" id="NENEHYG"/>